<name>A0A194S8K2_RHOGW</name>
<keyword evidence="9" id="KW-1185">Reference proteome</keyword>
<evidence type="ECO:0000256" key="2">
    <source>
        <dbReference type="ARBA" id="ARBA00008889"/>
    </source>
</evidence>
<protein>
    <recommendedName>
        <fullName evidence="6">Ribosome assembly factor mrt4</fullName>
    </recommendedName>
</protein>
<accession>A0A194S8K2</accession>
<dbReference type="Pfam" id="PF17777">
    <property type="entry name" value="RL10P_insert"/>
    <property type="match status" value="1"/>
</dbReference>
<dbReference type="GO" id="GO:0000027">
    <property type="term" value="P:ribosomal large subunit assembly"/>
    <property type="evidence" value="ECO:0007669"/>
    <property type="project" value="InterPro"/>
</dbReference>
<dbReference type="GO" id="GO:0030687">
    <property type="term" value="C:preribosome, large subunit precursor"/>
    <property type="evidence" value="ECO:0007669"/>
    <property type="project" value="TreeGrafter"/>
</dbReference>
<dbReference type="InterPro" id="IPR043164">
    <property type="entry name" value="Ribosomal_uL10-like_insert_sf"/>
</dbReference>
<evidence type="ECO:0000313" key="9">
    <source>
        <dbReference type="Proteomes" id="UP000053890"/>
    </source>
</evidence>
<dbReference type="STRING" id="578459.A0A194S8K2"/>
<dbReference type="Gene3D" id="3.30.70.1730">
    <property type="match status" value="1"/>
</dbReference>
<dbReference type="PANTHER" id="PTHR45841:SF1">
    <property type="entry name" value="MRNA TURNOVER PROTEIN 4 HOMOLOG"/>
    <property type="match status" value="1"/>
</dbReference>
<dbReference type="Proteomes" id="UP000053890">
    <property type="component" value="Unassembled WGS sequence"/>
</dbReference>
<dbReference type="GO" id="GO:0005730">
    <property type="term" value="C:nucleolus"/>
    <property type="evidence" value="ECO:0007669"/>
    <property type="project" value="UniProtKB-SubCell"/>
</dbReference>
<dbReference type="FunFam" id="3.30.70.1730:FF:000005">
    <property type="entry name" value="Ribosome assembly factor mrt4"/>
    <property type="match status" value="1"/>
</dbReference>
<evidence type="ECO:0000313" key="8">
    <source>
        <dbReference type="EMBL" id="KPV77053.1"/>
    </source>
</evidence>
<comment type="subunit">
    <text evidence="3 6">Associates with the pre-60S ribosomal particle.</text>
</comment>
<gene>
    <name evidence="8" type="ORF">RHOBADRAFT_3746</name>
</gene>
<dbReference type="InterPro" id="IPR051742">
    <property type="entry name" value="Ribosome_Assembly_uL10"/>
</dbReference>
<evidence type="ECO:0000259" key="7">
    <source>
        <dbReference type="Pfam" id="PF17777"/>
    </source>
</evidence>
<dbReference type="OMA" id="LEWAENY"/>
<dbReference type="PANTHER" id="PTHR45841">
    <property type="entry name" value="MRNA TURNOVER PROTEIN 4 MRTO4"/>
    <property type="match status" value="1"/>
</dbReference>
<sequence length="205" mass="22914">MPRSKRDRVVALTQTSKKGKEAKAKLIDEVRQQADNHKFLWVFEVEHMRNNLLQEVRKAWKGSRIFLGRNAVMRKGLGATPEDECRLGVHKVANMLEGSRGLLFTDETPDVVSEWFASFHKADFARTGNKATETFSLPVGPVLINDEPAAHSLEPQLRKLGLSTSLLRGVPTLTAPHTVCNEGDTLNPNQVNLLKLFGKTYATVR</sequence>
<dbReference type="InterPro" id="IPR043141">
    <property type="entry name" value="Ribosomal_uL10-like_sf"/>
</dbReference>
<dbReference type="Pfam" id="PF00466">
    <property type="entry name" value="Ribosomal_L10"/>
    <property type="match status" value="1"/>
</dbReference>
<dbReference type="RefSeq" id="XP_018273102.1">
    <property type="nucleotide sequence ID" value="XM_018413435.1"/>
</dbReference>
<dbReference type="InterPro" id="IPR040637">
    <property type="entry name" value="Ribosomal_uL10-like_insert"/>
</dbReference>
<dbReference type="GO" id="GO:0003723">
    <property type="term" value="F:RNA binding"/>
    <property type="evidence" value="ECO:0007669"/>
    <property type="project" value="TreeGrafter"/>
</dbReference>
<dbReference type="OrthoDB" id="10262308at2759"/>
<dbReference type="CDD" id="cd05796">
    <property type="entry name" value="Ribosomal_P0_like"/>
    <property type="match status" value="1"/>
</dbReference>
<dbReference type="InterPro" id="IPR033867">
    <property type="entry name" value="Mrt4"/>
</dbReference>
<keyword evidence="5 6" id="KW-0539">Nucleus</keyword>
<reference evidence="8 9" key="1">
    <citation type="journal article" date="2015" name="Front. Microbiol.">
        <title>Genome sequence of the plant growth promoting endophytic yeast Rhodotorula graminis WP1.</title>
        <authorList>
            <person name="Firrincieli A."/>
            <person name="Otillar R."/>
            <person name="Salamov A."/>
            <person name="Schmutz J."/>
            <person name="Khan Z."/>
            <person name="Redman R.S."/>
            <person name="Fleck N.D."/>
            <person name="Lindquist E."/>
            <person name="Grigoriev I.V."/>
            <person name="Doty S.L."/>
        </authorList>
    </citation>
    <scope>NUCLEOTIDE SEQUENCE [LARGE SCALE GENOMIC DNA]</scope>
    <source>
        <strain evidence="8 9">WP1</strain>
    </source>
</reference>
<dbReference type="EMBL" id="KQ474075">
    <property type="protein sequence ID" value="KPV77053.1"/>
    <property type="molecule type" value="Genomic_DNA"/>
</dbReference>
<dbReference type="FunFam" id="3.90.105.20:FF:000003">
    <property type="entry name" value="Ribosome assembly factor mrt4"/>
    <property type="match status" value="1"/>
</dbReference>
<evidence type="ECO:0000256" key="1">
    <source>
        <dbReference type="ARBA" id="ARBA00004046"/>
    </source>
</evidence>
<dbReference type="AlphaFoldDB" id="A0A194S8K2"/>
<proteinExistence type="inferred from homology"/>
<keyword evidence="6" id="KW-0690">Ribosome biogenesis</keyword>
<evidence type="ECO:0000256" key="4">
    <source>
        <dbReference type="ARBA" id="ARBA00022490"/>
    </source>
</evidence>
<dbReference type="GeneID" id="28973884"/>
<comment type="function">
    <text evidence="1 6">Component of the ribosome assembly machinery. Nuclear paralog of the ribosomal protein P0, it binds pre-60S subunits at an early stage of assembly in the nucleolus, and is replaced by P0 in cytoplasmic pre-60S subunits and mature 80S ribosomes.</text>
</comment>
<dbReference type="Gene3D" id="3.90.105.20">
    <property type="match status" value="1"/>
</dbReference>
<evidence type="ECO:0000256" key="5">
    <source>
        <dbReference type="ARBA" id="ARBA00023242"/>
    </source>
</evidence>
<feature type="domain" description="Large ribosomal subunit protein uL10-like insertion" evidence="7">
    <location>
        <begin position="125"/>
        <end position="198"/>
    </location>
</feature>
<evidence type="ECO:0000256" key="6">
    <source>
        <dbReference type="RuleBase" id="RU364039"/>
    </source>
</evidence>
<organism evidence="8 9">
    <name type="scientific">Rhodotorula graminis (strain WP1)</name>
    <dbReference type="NCBI Taxonomy" id="578459"/>
    <lineage>
        <taxon>Eukaryota</taxon>
        <taxon>Fungi</taxon>
        <taxon>Dikarya</taxon>
        <taxon>Basidiomycota</taxon>
        <taxon>Pucciniomycotina</taxon>
        <taxon>Microbotryomycetes</taxon>
        <taxon>Sporidiobolales</taxon>
        <taxon>Sporidiobolaceae</taxon>
        <taxon>Rhodotorula</taxon>
    </lineage>
</organism>
<evidence type="ECO:0000256" key="3">
    <source>
        <dbReference type="ARBA" id="ARBA00011117"/>
    </source>
</evidence>
<comment type="similarity">
    <text evidence="2 6">Belongs to the universal ribosomal protein uL10 family.</text>
</comment>
<comment type="subcellular location">
    <subcellularLocation>
        <location evidence="6">Cytoplasm</location>
    </subcellularLocation>
    <subcellularLocation>
        <location evidence="6">Nucleus</location>
        <location evidence="6">Nucleolus</location>
    </subcellularLocation>
</comment>
<dbReference type="GO" id="GO:0006364">
    <property type="term" value="P:rRNA processing"/>
    <property type="evidence" value="ECO:0007669"/>
    <property type="project" value="TreeGrafter"/>
</dbReference>
<dbReference type="SUPFAM" id="SSF160369">
    <property type="entry name" value="Ribosomal protein L10-like"/>
    <property type="match status" value="1"/>
</dbReference>
<dbReference type="InterPro" id="IPR001790">
    <property type="entry name" value="Ribosomal_uL10"/>
</dbReference>
<keyword evidence="4 6" id="KW-0963">Cytoplasm</keyword>
<dbReference type="GO" id="GO:0000956">
    <property type="term" value="P:nuclear-transcribed mRNA catabolic process"/>
    <property type="evidence" value="ECO:0007669"/>
    <property type="project" value="TreeGrafter"/>
</dbReference>
<dbReference type="GO" id="GO:0005737">
    <property type="term" value="C:cytoplasm"/>
    <property type="evidence" value="ECO:0007669"/>
    <property type="project" value="UniProtKB-SubCell"/>
</dbReference>
<feature type="non-terminal residue" evidence="8">
    <location>
        <position position="205"/>
    </location>
</feature>